<evidence type="ECO:0000313" key="2">
    <source>
        <dbReference type="Proteomes" id="UP001610446"/>
    </source>
</evidence>
<evidence type="ECO:0008006" key="3">
    <source>
        <dbReference type="Google" id="ProtNLM"/>
    </source>
</evidence>
<gene>
    <name evidence="1" type="ORF">BJY01DRAFT_25327</name>
</gene>
<name>A0ABR4KRD3_9EURO</name>
<dbReference type="Proteomes" id="UP001610446">
    <property type="component" value="Unassembled WGS sequence"/>
</dbReference>
<evidence type="ECO:0000313" key="1">
    <source>
        <dbReference type="EMBL" id="KAL2854840.1"/>
    </source>
</evidence>
<keyword evidence="2" id="KW-1185">Reference proteome</keyword>
<accession>A0ABR4KRD3</accession>
<protein>
    <recommendedName>
        <fullName evidence="3">BTB domain-containing protein</fullName>
    </recommendedName>
</protein>
<reference evidence="1 2" key="1">
    <citation type="submission" date="2024-07" db="EMBL/GenBank/DDBJ databases">
        <title>Section-level genome sequencing and comparative genomics of Aspergillus sections Usti and Cavernicolus.</title>
        <authorList>
            <consortium name="Lawrence Berkeley National Laboratory"/>
            <person name="Nybo J.L."/>
            <person name="Vesth T.C."/>
            <person name="Theobald S."/>
            <person name="Frisvad J.C."/>
            <person name="Larsen T.O."/>
            <person name="Kjaerboelling I."/>
            <person name="Rothschild-Mancinelli K."/>
            <person name="Lyhne E.K."/>
            <person name="Kogle M.E."/>
            <person name="Barry K."/>
            <person name="Clum A."/>
            <person name="Na H."/>
            <person name="Ledsgaard L."/>
            <person name="Lin J."/>
            <person name="Lipzen A."/>
            <person name="Kuo A."/>
            <person name="Riley R."/>
            <person name="Mondo S."/>
            <person name="Labutti K."/>
            <person name="Haridas S."/>
            <person name="Pangalinan J."/>
            <person name="Salamov A.A."/>
            <person name="Simmons B.A."/>
            <person name="Magnuson J.K."/>
            <person name="Chen J."/>
            <person name="Drula E."/>
            <person name="Henrissat B."/>
            <person name="Wiebenga A."/>
            <person name="Lubbers R.J."/>
            <person name="Gomes A.C."/>
            <person name="Makela M.R."/>
            <person name="Stajich J."/>
            <person name="Grigoriev I.V."/>
            <person name="Mortensen U.H."/>
            <person name="De Vries R.P."/>
            <person name="Baker S.E."/>
            <person name="Andersen M.R."/>
        </authorList>
    </citation>
    <scope>NUCLEOTIDE SEQUENCE [LARGE SCALE GENOMIC DNA]</scope>
    <source>
        <strain evidence="1 2">CBS 123904</strain>
    </source>
</reference>
<dbReference type="EMBL" id="JBFXLU010000013">
    <property type="protein sequence ID" value="KAL2854840.1"/>
    <property type="molecule type" value="Genomic_DNA"/>
</dbReference>
<organism evidence="1 2">
    <name type="scientific">Aspergillus pseudoustus</name>
    <dbReference type="NCBI Taxonomy" id="1810923"/>
    <lineage>
        <taxon>Eukaryota</taxon>
        <taxon>Fungi</taxon>
        <taxon>Dikarya</taxon>
        <taxon>Ascomycota</taxon>
        <taxon>Pezizomycotina</taxon>
        <taxon>Eurotiomycetes</taxon>
        <taxon>Eurotiomycetidae</taxon>
        <taxon>Eurotiales</taxon>
        <taxon>Aspergillaceae</taxon>
        <taxon>Aspergillus</taxon>
        <taxon>Aspergillus subgen. Nidulantes</taxon>
    </lineage>
</organism>
<proteinExistence type="predicted"/>
<sequence length="120" mass="13328">MVEHRFSVILDDGSTFLNVESNATYSPVFRSAFAESVANGRQPFLLDPSNSECINYFSSITLQVTSGLWGHLNYTTCIGIVCDTQNATLIDVYRLQNNGSFIQEYFANPGTVAHLIVILR</sequence>
<comment type="caution">
    <text evidence="1">The sequence shown here is derived from an EMBL/GenBank/DDBJ whole genome shotgun (WGS) entry which is preliminary data.</text>
</comment>